<proteinExistence type="predicted"/>
<reference evidence="2 3" key="1">
    <citation type="submission" date="2012-11" db="EMBL/GenBank/DDBJ databases">
        <title>Whole genome sequence of Gluconacetobacter xylinus NBRC 13693.</title>
        <authorList>
            <person name="Azuma Y."/>
            <person name="Higashiura N."/>
            <person name="Hirakawa H."/>
            <person name="Matsushita K."/>
        </authorList>
    </citation>
    <scope>NUCLEOTIDE SEQUENCE [LARGE SCALE GENOMIC DNA]</scope>
    <source>
        <strain evidence="2 3">NBRC 13693</strain>
    </source>
</reference>
<dbReference type="AlphaFoldDB" id="A0A0D6QD83"/>
<protein>
    <submittedName>
        <fullName evidence="2">Transcriptional regulator</fullName>
    </submittedName>
</protein>
<accession>A0A0D6QD83</accession>
<evidence type="ECO:0000313" key="2">
    <source>
        <dbReference type="EMBL" id="GAO00792.1"/>
    </source>
</evidence>
<evidence type="ECO:0000313" key="3">
    <source>
        <dbReference type="Proteomes" id="UP000032683"/>
    </source>
</evidence>
<evidence type="ECO:0000256" key="1">
    <source>
        <dbReference type="SAM" id="MobiDB-lite"/>
    </source>
</evidence>
<feature type="region of interest" description="Disordered" evidence="1">
    <location>
        <begin position="1"/>
        <end position="22"/>
    </location>
</feature>
<name>A0A0D6QD83_KOMXY</name>
<dbReference type="Gene3D" id="1.10.357.10">
    <property type="entry name" value="Tetracycline Repressor, domain 2"/>
    <property type="match status" value="1"/>
</dbReference>
<sequence>MENRATSPHRSNRSRPGRGGQQTIYRCYPSKENLFKTVIAELGNSFQLAASPSKEMVSNDLLQALYKTMRMLLDLILSPEPHLHR</sequence>
<dbReference type="EMBL" id="BANJ01000063">
    <property type="protein sequence ID" value="GAO00792.1"/>
    <property type="molecule type" value="Genomic_DNA"/>
</dbReference>
<comment type="caution">
    <text evidence="2">The sequence shown here is derived from an EMBL/GenBank/DDBJ whole genome shotgun (WGS) entry which is preliminary data.</text>
</comment>
<gene>
    <name evidence="2" type="ORF">Gxy13693_063_006</name>
</gene>
<dbReference type="Proteomes" id="UP000032683">
    <property type="component" value="Unassembled WGS sequence"/>
</dbReference>
<organism evidence="2 3">
    <name type="scientific">Komagataeibacter xylinus NBRC 13693</name>
    <dbReference type="NCBI Taxonomy" id="1234668"/>
    <lineage>
        <taxon>Bacteria</taxon>
        <taxon>Pseudomonadati</taxon>
        <taxon>Pseudomonadota</taxon>
        <taxon>Alphaproteobacteria</taxon>
        <taxon>Acetobacterales</taxon>
        <taxon>Acetobacteraceae</taxon>
        <taxon>Komagataeibacter</taxon>
    </lineage>
</organism>